<keyword evidence="4 7" id="KW-0812">Transmembrane</keyword>
<dbReference type="EMBL" id="CP007772">
    <property type="protein sequence ID" value="AJC90907.1"/>
    <property type="molecule type" value="Genomic_DNA"/>
</dbReference>
<gene>
    <name evidence="9" type="ORF">CSUB8521_1071</name>
</gene>
<dbReference type="OrthoDB" id="5322475at2"/>
<dbReference type="HOGENOM" id="CLU_046113_1_4_7"/>
<keyword evidence="2 7" id="KW-0813">Transport</keyword>
<feature type="domain" description="ABC transmembrane type-1" evidence="8">
    <location>
        <begin position="50"/>
        <end position="238"/>
    </location>
</feature>
<feature type="transmembrane region" description="Helical" evidence="7">
    <location>
        <begin position="7"/>
        <end position="26"/>
    </location>
</feature>
<sequence>MQWIKKNVFIGIIVLSWYIVSELQIWSEYILPTPQKVFLAFLSELIDGNLLENTYISLLRIIFGFFIACILAFMFGIIAGMKKQIFEYFENIIEFLRNIPPISLIAILILWFGIGEEPKIIIIILASFFPIFINTTKGIYMVDKKLLEVGYSLNFTKMQLFFKIILPSSLPYILSGMKIGLGYSFRAIIGAEMIAASSGLGHMILDAQELSKSDRVIAGIIVIGLLGCLIDWFFSYLIKKSSKTGYAYEA</sequence>
<evidence type="ECO:0000256" key="2">
    <source>
        <dbReference type="ARBA" id="ARBA00022448"/>
    </source>
</evidence>
<dbReference type="AlphaFoldDB" id="A0A0A8HAA7"/>
<dbReference type="KEGG" id="csm:CSUB8521_1071"/>
<keyword evidence="6 7" id="KW-0472">Membrane</keyword>
<evidence type="ECO:0000256" key="7">
    <source>
        <dbReference type="RuleBase" id="RU363032"/>
    </source>
</evidence>
<dbReference type="CDD" id="cd06261">
    <property type="entry name" value="TM_PBP2"/>
    <property type="match status" value="1"/>
</dbReference>
<dbReference type="Gene3D" id="1.10.3720.10">
    <property type="entry name" value="MetI-like"/>
    <property type="match status" value="1"/>
</dbReference>
<organism evidence="9 10">
    <name type="scientific">Campylobacter subantarcticus LMG 24374</name>
    <dbReference type="NCBI Taxonomy" id="1388751"/>
    <lineage>
        <taxon>Bacteria</taxon>
        <taxon>Pseudomonadati</taxon>
        <taxon>Campylobacterota</taxon>
        <taxon>Epsilonproteobacteria</taxon>
        <taxon>Campylobacterales</taxon>
        <taxon>Campylobacteraceae</taxon>
        <taxon>Campylobacter</taxon>
    </lineage>
</organism>
<feature type="transmembrane region" description="Helical" evidence="7">
    <location>
        <begin position="92"/>
        <end position="114"/>
    </location>
</feature>
<evidence type="ECO:0000256" key="1">
    <source>
        <dbReference type="ARBA" id="ARBA00004651"/>
    </source>
</evidence>
<dbReference type="GO" id="GO:0005886">
    <property type="term" value="C:plasma membrane"/>
    <property type="evidence" value="ECO:0007669"/>
    <property type="project" value="UniProtKB-SubCell"/>
</dbReference>
<dbReference type="FunFam" id="1.10.3720.10:FF:000003">
    <property type="entry name" value="Aliphatic sulfonate ABC transporter permease"/>
    <property type="match status" value="1"/>
</dbReference>
<dbReference type="SUPFAM" id="SSF161098">
    <property type="entry name" value="MetI-like"/>
    <property type="match status" value="1"/>
</dbReference>
<dbReference type="PANTHER" id="PTHR30151">
    <property type="entry name" value="ALKANE SULFONATE ABC TRANSPORTER-RELATED, MEMBRANE SUBUNIT"/>
    <property type="match status" value="1"/>
</dbReference>
<evidence type="ECO:0000256" key="3">
    <source>
        <dbReference type="ARBA" id="ARBA00022475"/>
    </source>
</evidence>
<name>A0A0A8HAA7_9BACT</name>
<proteinExistence type="inferred from homology"/>
<accession>A0A0A8HAA7</accession>
<evidence type="ECO:0000256" key="6">
    <source>
        <dbReference type="ARBA" id="ARBA00023136"/>
    </source>
</evidence>
<keyword evidence="3" id="KW-1003">Cell membrane</keyword>
<dbReference type="Proteomes" id="UP000031135">
    <property type="component" value="Chromosome"/>
</dbReference>
<comment type="subcellular location">
    <subcellularLocation>
        <location evidence="1 7">Cell membrane</location>
        <topology evidence="1 7">Multi-pass membrane protein</topology>
    </subcellularLocation>
</comment>
<feature type="transmembrane region" description="Helical" evidence="7">
    <location>
        <begin position="217"/>
        <end position="238"/>
    </location>
</feature>
<reference evidence="9 10" key="1">
    <citation type="journal article" date="2014" name="Genome Biol. Evol.">
        <title>Comparative Genomics of the Campylobacter lari Group.</title>
        <authorList>
            <person name="Miller W.G."/>
            <person name="Yee E."/>
            <person name="Chapman M.H."/>
            <person name="Smith T.P."/>
            <person name="Bono J.L."/>
            <person name="Huynh S."/>
            <person name="Parker C.T."/>
            <person name="Vandamme P."/>
            <person name="Luong K."/>
            <person name="Korlach J."/>
        </authorList>
    </citation>
    <scope>NUCLEOTIDE SEQUENCE [LARGE SCALE GENOMIC DNA]</scope>
    <source>
        <strain evidence="9 10">LMG 24374</strain>
    </source>
</reference>
<evidence type="ECO:0000313" key="10">
    <source>
        <dbReference type="Proteomes" id="UP000031135"/>
    </source>
</evidence>
<protein>
    <submittedName>
        <fullName evidence="9">Nitrate/sulfonate/bicarbonate ABC transporter, permease protein</fullName>
    </submittedName>
</protein>
<dbReference type="InterPro" id="IPR035906">
    <property type="entry name" value="MetI-like_sf"/>
</dbReference>
<evidence type="ECO:0000256" key="4">
    <source>
        <dbReference type="ARBA" id="ARBA00022692"/>
    </source>
</evidence>
<dbReference type="PROSITE" id="PS50928">
    <property type="entry name" value="ABC_TM1"/>
    <property type="match status" value="1"/>
</dbReference>
<dbReference type="Pfam" id="PF00528">
    <property type="entry name" value="BPD_transp_1"/>
    <property type="match status" value="1"/>
</dbReference>
<comment type="similarity">
    <text evidence="7">Belongs to the binding-protein-dependent transport system permease family.</text>
</comment>
<dbReference type="GO" id="GO:0042918">
    <property type="term" value="P:alkanesulfonate transmembrane transport"/>
    <property type="evidence" value="ECO:0007669"/>
    <property type="project" value="UniProtKB-ARBA"/>
</dbReference>
<dbReference type="PANTHER" id="PTHR30151:SF0">
    <property type="entry name" value="ABC TRANSPORTER PERMEASE PROTEIN MJ0413-RELATED"/>
    <property type="match status" value="1"/>
</dbReference>
<evidence type="ECO:0000313" key="9">
    <source>
        <dbReference type="EMBL" id="AJC90907.1"/>
    </source>
</evidence>
<feature type="transmembrane region" description="Helical" evidence="7">
    <location>
        <begin position="120"/>
        <end position="140"/>
    </location>
</feature>
<dbReference type="RefSeq" id="WP_039664087.1">
    <property type="nucleotide sequence ID" value="NZ_CP007772.1"/>
</dbReference>
<dbReference type="InterPro" id="IPR000515">
    <property type="entry name" value="MetI-like"/>
</dbReference>
<feature type="transmembrane region" description="Helical" evidence="7">
    <location>
        <begin position="183"/>
        <end position="205"/>
    </location>
</feature>
<evidence type="ECO:0000259" key="8">
    <source>
        <dbReference type="PROSITE" id="PS50928"/>
    </source>
</evidence>
<keyword evidence="5 7" id="KW-1133">Transmembrane helix</keyword>
<feature type="transmembrane region" description="Helical" evidence="7">
    <location>
        <begin position="58"/>
        <end position="80"/>
    </location>
</feature>
<evidence type="ECO:0000256" key="5">
    <source>
        <dbReference type="ARBA" id="ARBA00022989"/>
    </source>
</evidence>